<feature type="domain" description="Reverse transcriptase" evidence="14">
    <location>
        <begin position="1808"/>
        <end position="2094"/>
    </location>
</feature>
<dbReference type="PANTHER" id="PTHR10169:SF38">
    <property type="entry name" value="DNA TOPOISOMERASE 2"/>
    <property type="match status" value="1"/>
</dbReference>
<dbReference type="PROSITE" id="PS00177">
    <property type="entry name" value="TOPOISOMERASE_II"/>
    <property type="match status" value="1"/>
</dbReference>
<dbReference type="Pfam" id="PF00204">
    <property type="entry name" value="DNA_gyraseB"/>
    <property type="match status" value="1"/>
</dbReference>
<proteinExistence type="inferred from homology"/>
<dbReference type="InterPro" id="IPR043502">
    <property type="entry name" value="DNA/RNA_pol_sf"/>
</dbReference>
<keyword evidence="7" id="KW-0067">ATP-binding</keyword>
<evidence type="ECO:0000256" key="2">
    <source>
        <dbReference type="ARBA" id="ARBA00001946"/>
    </source>
</evidence>
<feature type="compositionally biased region" description="Acidic residues" evidence="13">
    <location>
        <begin position="2272"/>
        <end position="2287"/>
    </location>
</feature>
<keyword evidence="6" id="KW-0547">Nucleotide-binding</keyword>
<dbReference type="SUPFAM" id="SSF54211">
    <property type="entry name" value="Ribosomal protein S5 domain 2-like"/>
    <property type="match status" value="1"/>
</dbReference>
<dbReference type="InterPro" id="IPR002205">
    <property type="entry name" value="Topo_IIA_dom_A"/>
</dbReference>
<evidence type="ECO:0000256" key="10">
    <source>
        <dbReference type="ARBA" id="ARBA00023235"/>
    </source>
</evidence>
<dbReference type="Pfam" id="PF00521">
    <property type="entry name" value="DNA_topoisoIV"/>
    <property type="match status" value="3"/>
</dbReference>
<dbReference type="Pfam" id="PF01751">
    <property type="entry name" value="Toprim"/>
    <property type="match status" value="1"/>
</dbReference>
<feature type="compositionally biased region" description="Acidic residues" evidence="13">
    <location>
        <begin position="2709"/>
        <end position="2718"/>
    </location>
</feature>
<dbReference type="Gene3D" id="1.10.268.10">
    <property type="entry name" value="Topoisomerase, domain 3"/>
    <property type="match status" value="2"/>
</dbReference>
<dbReference type="PROSITE" id="PS52040">
    <property type="entry name" value="TOPO_IIA"/>
    <property type="match status" value="1"/>
</dbReference>
<dbReference type="InterPro" id="IPR006171">
    <property type="entry name" value="TOPRIM_dom"/>
</dbReference>
<dbReference type="InterPro" id="IPR001241">
    <property type="entry name" value="Topo_IIA"/>
</dbReference>
<feature type="compositionally biased region" description="Basic and acidic residues" evidence="13">
    <location>
        <begin position="2376"/>
        <end position="2388"/>
    </location>
</feature>
<dbReference type="Gene3D" id="3.30.1360.40">
    <property type="match status" value="1"/>
</dbReference>
<dbReference type="PANTHER" id="PTHR10169">
    <property type="entry name" value="DNA TOPOISOMERASE/GYRASE"/>
    <property type="match status" value="1"/>
</dbReference>
<feature type="compositionally biased region" description="Basic residues" evidence="13">
    <location>
        <begin position="2674"/>
        <end position="2684"/>
    </location>
</feature>
<dbReference type="CDD" id="cd16930">
    <property type="entry name" value="HATPase_TopII-like"/>
    <property type="match status" value="1"/>
</dbReference>
<keyword evidence="8 11" id="KW-0799">Topoisomerase</keyword>
<dbReference type="Gene3D" id="3.90.199.10">
    <property type="entry name" value="Topoisomerase II, domain 5"/>
    <property type="match status" value="2"/>
</dbReference>
<name>A0ABQ8S270_PERAM</name>
<dbReference type="SUPFAM" id="SSF56719">
    <property type="entry name" value="Type II DNA topoisomerase"/>
    <property type="match status" value="5"/>
</dbReference>
<feature type="compositionally biased region" description="Polar residues" evidence="13">
    <location>
        <begin position="1859"/>
        <end position="1877"/>
    </location>
</feature>
<evidence type="ECO:0000256" key="12">
    <source>
        <dbReference type="SAM" id="Coils"/>
    </source>
</evidence>
<evidence type="ECO:0000313" key="17">
    <source>
        <dbReference type="EMBL" id="KAJ4427911.1"/>
    </source>
</evidence>
<comment type="catalytic activity">
    <reaction evidence="1 11">
        <text>ATP-dependent breakage, passage and rejoining of double-stranded DNA.</text>
        <dbReference type="EC" id="5.6.2.2"/>
    </reaction>
</comment>
<dbReference type="Pfam" id="PF16898">
    <property type="entry name" value="TOPRIM_C"/>
    <property type="match status" value="1"/>
</dbReference>
<evidence type="ECO:0000256" key="8">
    <source>
        <dbReference type="ARBA" id="ARBA00023029"/>
    </source>
</evidence>
<organism evidence="17 18">
    <name type="scientific">Periplaneta americana</name>
    <name type="common">American cockroach</name>
    <name type="synonym">Blatta americana</name>
    <dbReference type="NCBI Taxonomy" id="6978"/>
    <lineage>
        <taxon>Eukaryota</taxon>
        <taxon>Metazoa</taxon>
        <taxon>Ecdysozoa</taxon>
        <taxon>Arthropoda</taxon>
        <taxon>Hexapoda</taxon>
        <taxon>Insecta</taxon>
        <taxon>Pterygota</taxon>
        <taxon>Neoptera</taxon>
        <taxon>Polyneoptera</taxon>
        <taxon>Dictyoptera</taxon>
        <taxon>Blattodea</taxon>
        <taxon>Blattoidea</taxon>
        <taxon>Blattidae</taxon>
        <taxon>Blattinae</taxon>
        <taxon>Periplaneta</taxon>
    </lineage>
</organism>
<evidence type="ECO:0000256" key="9">
    <source>
        <dbReference type="ARBA" id="ARBA00023125"/>
    </source>
</evidence>
<evidence type="ECO:0000256" key="5">
    <source>
        <dbReference type="ARBA" id="ARBA00022723"/>
    </source>
</evidence>
<dbReference type="InterPro" id="IPR050634">
    <property type="entry name" value="DNA_Topoisomerase_II"/>
</dbReference>
<dbReference type="Gene3D" id="3.30.70.270">
    <property type="match status" value="1"/>
</dbReference>
<keyword evidence="9 11" id="KW-0238">DNA-binding</keyword>
<feature type="compositionally biased region" description="Basic residues" evidence="13">
    <location>
        <begin position="2464"/>
        <end position="2473"/>
    </location>
</feature>
<evidence type="ECO:0000259" key="16">
    <source>
        <dbReference type="PROSITE" id="PS52040"/>
    </source>
</evidence>
<dbReference type="InterPro" id="IPR014721">
    <property type="entry name" value="Ribsml_uS5_D2-typ_fold_subgr"/>
</dbReference>
<feature type="compositionally biased region" description="Basic and acidic residues" evidence="13">
    <location>
        <begin position="2454"/>
        <end position="2463"/>
    </location>
</feature>
<dbReference type="Pfam" id="PF00078">
    <property type="entry name" value="RVT_1"/>
    <property type="match status" value="2"/>
</dbReference>
<dbReference type="InterPro" id="IPR013758">
    <property type="entry name" value="Topo_IIA_A/C_ab"/>
</dbReference>
<evidence type="ECO:0000259" key="15">
    <source>
        <dbReference type="PROSITE" id="PS50880"/>
    </source>
</evidence>
<gene>
    <name evidence="17" type="ORF">ANN_23920</name>
</gene>
<feature type="compositionally biased region" description="Basic and acidic residues" evidence="13">
    <location>
        <begin position="2397"/>
        <end position="2429"/>
    </location>
</feature>
<feature type="active site" description="O-(5'-phospho-DNA)-tyrosine intermediate" evidence="11">
    <location>
        <position position="936"/>
    </location>
</feature>
<dbReference type="Gene3D" id="3.30.230.10">
    <property type="match status" value="1"/>
</dbReference>
<dbReference type="InterPro" id="IPR013760">
    <property type="entry name" value="Topo_IIA-like_dom_sf"/>
</dbReference>
<feature type="domain" description="Toprim" evidence="15">
    <location>
        <begin position="507"/>
        <end position="703"/>
    </location>
</feature>
<feature type="compositionally biased region" description="Acidic residues" evidence="13">
    <location>
        <begin position="2738"/>
        <end position="2750"/>
    </location>
</feature>
<dbReference type="SUPFAM" id="SSF56672">
    <property type="entry name" value="DNA/RNA polymerases"/>
    <property type="match status" value="1"/>
</dbReference>
<dbReference type="InterPro" id="IPR031660">
    <property type="entry name" value="TOPRIM_C"/>
</dbReference>
<feature type="compositionally biased region" description="Basic and acidic residues" evidence="13">
    <location>
        <begin position="2564"/>
        <end position="2573"/>
    </location>
</feature>
<sequence>MATEVANGQLPGTLGGDVAPKKPANKKLTVEKIYQKKSQLEHILLRPDTYIVFPLVSSYPVIPSSTLPQSCQPPSFRLCCFIIWTTPDFHDALSCPRFLLPEGSVEPVTEMMWVYDEEEKTMVQKEISYVPGLYKIFDEILVNAADNKQRDEKMDCIKIEISAQKNEISIWNNGQGIPVTEHKEEKMYVPTMIFGHLLTSSNYNDEEEKVTGGRNGYGAKLCNIFSTMFTVETGSKEYRRSFKQVWGSNMAKASEPRIKDFSGEDFTKVTFQPDLSKFGMETLDKDTVSLLSRRAFDVAASTRGVKVYLNGTKLPVKSFKDYVDLYLKGKEDEMGNPLKFVYENVSPRWEVAVSLSDKGFQQVSFVNSIATTKGGRHVDHVADHIVKQLIETLKKKHKGGVQFRPHQVKSHLWIFVNCLIVNPTFDSQTKETMTLQAKNFGSKCTLSEKFITNVTKCGIVEAVLTWAKFKEATQLQKQCSGKKQNKLKGIPKLEDANDAGTRNSLDCTLILTEGDSAKTLAVSGLGVVGRDKYGVFPLRGKLLNVREASHKQVRAPNKENQERGVCAGDEKLESPGKNKPREPLILVDDMNQYKPIFLAFLSSARKASDIAEKDLPIISISSAYPSNCTDLIMDNQEINNVVKILGLQYKKIYETTDDLKTLRYGKLMIMTDQDQDGSHIKGLLINFIHHNWPSLLKLPFLEEFITPIVKATKGSEEFSFYSLPEFEEWKAAKDNWHTYKIKYYKGLGTSTSKEAKEYFSDMKRHRIRFKYGGPQDDHCINMAFSKKCAEQRKEWLTGWMEDTKRRRELGLPEQYLYEKDTKSVNYADFVNKELVLFSNCDNERSIPSMVDGLKPGQRKVLFTCLKRNDKREIKVAQLAGSVAEHSSYHHGETSLMSTIVNLAQNFVGSNNINLLQPIGQFGTRLAGGKDSASPRYIFTLLRLFILLELLFGLHQLLVYADDVNMLGENTQTIRENTEILLESSKAIGLEVNPEKTKYMIVSREQNILRNGNIKIGDLSFEEVEKFKYLGATVTNINDTREEIKRRINMGNACYYSVEKLLSSSLLFKNLKVRIYKTVILPVLLYGCETWTLTLREEHRLRVFENKVLRKIFGAKRDEVTGEWRKLHNTELHALYSSPDIIRNLKSRRLRWARHVARMGDSRNAYRVLVGRPEGKRPLGRPRRRWEDNIKMDLREVGCDDTDWINLAQNRDRWRAYVRAAMNLRVLGQTIMACCQSKCSYRRFSCPLTRFIFHPHDDPLLKHQYDDNQKIEPLWYIPILPMILVNGAEGIGTGWMTKIPNYNPREIVQNLLRMLDDEEPQQMVEKFKYLGATVTNINDTREEIKRRINMGNACYYSVEKLLSSSLLSKNLKVRIYKTVILPVVLYGCETWTLTLREEHRFRVFENKVLRKIFGAKRDEVTGEWRKLHNTELHALYSSPDIIRNIKSRRLRWAGHVARMGESRNAYRVLVGRPEGKRPLGRPRRRWEDNIKMDLREVGYDDRDWINLAQDRDRWRAYVRAAMNLRVPWWKNFRGAVEPLVDKRYIIYGEIAVIGENKVEITELPIGTWTQAYKESVLEPMLHGVNEKTPSSISDYKEYNTDTTVKFIVTMNSEKLRVAEEEGLHKFFKLQTTISLSSMCVFDESCCMRKFDSVEPILKEFFKLRLTYYGKRKDYLVGMLQAESCKLSNQARFILEKCDGVLVIENKKKKVMVEELKKKNYDPDPVKAWKLKQNKDEALRLLYAQIAHPYVKIGSTLKRCGDASLHQCLRPVKIRTQVAWITTQHPSIWAMLLHGLMLPYWAPNGSMSQTIANISKTTSPSHHRSFKPLPKNEQHTNWMEIVDLEGATQRKRRSRRPEPIQRNSLGKQHFQNPDQTNNKTSHKRNRPQNSRRTIRFQSRTKHTTSSSKPDRRHRRCSKISRGKFHTVFIDYTKAFDTLNRNVISSKLEAMTVENKELITLIQNILRNNTVRVSDNISISEEITQTNGVLQGDPLSPLLFNIATYDSVSRIRQEAEEVKIYIYADDMVIGSHDANELQKATKALEEWAEENELQINLEKTVQMTFRKGGRISTNDRILLKNEPIHMTNSFKYLGMTLQTTMTSFRIHVKSKAAAATKAIYDIRSLSRLSLSSAMALFRTKIVPILTYGIELIWEKLNKTDLRTLEAVKARFLKAALGVSKYTRSRLVYELAKETFLIEDLRLEFSLPATNCWAKLLEEREEKRNEIWLEFYSTEAIVNRSWTDTDQELRHFVTSMAVQALQIKHLPRSQSRVEQMDDEEEESSQPDEESDLAGQYDYLLGMTMWTLTKEKKDELLKKRDEKLVELKTLQAKTPEMLWKEDLAAFLEEVLDKVEAKEREDALAGQTGKAVKVGKKFGGPKKKELLNAEETKPSPKGRRVVPKMDIKLKEKFEKETLSKENKVKRARKEKLSNEEKDEFDLLEGNRKTLTDRLGTSPEDIEKKLNAKRKDIKQKKPKKEKRESSKSPKKKGKGKNPWDSDSEEDDEMSSDDEPSVPLPQRTTSRRTAAANIKFRFDSDEEEEDDDHNFELHDNKMENGDYVPEIDAELGNEKEGHVEISDTDSEFEFKSKSKKRQVSDSDNESSNKRKPTKPAKEVSSDAMFDSLISGSTGGGNGVAGADADAIEISSEEDLAPPPQKKPEAPKKKTLFKGNSDENKPKKAPKKAPKKKHDSDSEDDMFGPTKKKKSKKKVDSSDEDDIDDDFVPPPRSTGGRARKPVKYSFGDDDDDGDDGDED</sequence>
<dbReference type="InterPro" id="IPR018522">
    <property type="entry name" value="TopoIIA_CS"/>
</dbReference>
<dbReference type="PROSITE" id="PS50880">
    <property type="entry name" value="TOPRIM"/>
    <property type="match status" value="1"/>
</dbReference>
<dbReference type="PRINTS" id="PR00418">
    <property type="entry name" value="TPI2FAMILY"/>
</dbReference>
<evidence type="ECO:0000256" key="13">
    <source>
        <dbReference type="SAM" id="MobiDB-lite"/>
    </source>
</evidence>
<dbReference type="InterPro" id="IPR043128">
    <property type="entry name" value="Rev_trsase/Diguanyl_cyclase"/>
</dbReference>
<keyword evidence="18" id="KW-1185">Reference proteome</keyword>
<dbReference type="InterPro" id="IPR013759">
    <property type="entry name" value="Topo_IIA_B_C"/>
</dbReference>
<dbReference type="InterPro" id="IPR013757">
    <property type="entry name" value="Topo_IIA_A_a_sf"/>
</dbReference>
<evidence type="ECO:0000259" key="14">
    <source>
        <dbReference type="PROSITE" id="PS50878"/>
    </source>
</evidence>
<feature type="compositionally biased region" description="Basic and acidic residues" evidence="13">
    <location>
        <begin position="2542"/>
        <end position="2552"/>
    </location>
</feature>
<keyword evidence="12" id="KW-0175">Coiled coil</keyword>
<dbReference type="InterPro" id="IPR034157">
    <property type="entry name" value="TOPRIM_TopoII"/>
</dbReference>
<dbReference type="CDD" id="cd03481">
    <property type="entry name" value="TopoIIA_Trans_ScTopoIIA"/>
    <property type="match status" value="1"/>
</dbReference>
<dbReference type="InterPro" id="IPR003594">
    <property type="entry name" value="HATPase_dom"/>
</dbReference>
<feature type="domain" description="Topo IIA-type catalytic" evidence="16">
    <location>
        <begin position="846"/>
        <end position="1794"/>
    </location>
</feature>
<dbReference type="InterPro" id="IPR020568">
    <property type="entry name" value="Ribosomal_Su5_D2-typ_SF"/>
</dbReference>
<protein>
    <recommendedName>
        <fullName evidence="4">DNA topoisomerase (ATP-hydrolyzing)</fullName>
        <ecNumber evidence="4">5.6.2.2</ecNumber>
    </recommendedName>
</protein>
<feature type="compositionally biased region" description="Basic residues" evidence="13">
    <location>
        <begin position="1890"/>
        <end position="1900"/>
    </location>
</feature>
<dbReference type="EMBL" id="JAJSOF020000037">
    <property type="protein sequence ID" value="KAJ4427911.1"/>
    <property type="molecule type" value="Genomic_DNA"/>
</dbReference>
<reference evidence="17 18" key="1">
    <citation type="journal article" date="2022" name="Allergy">
        <title>Genome assembly and annotation of Periplaneta americana reveal a comprehensive cockroach allergen profile.</title>
        <authorList>
            <person name="Wang L."/>
            <person name="Xiong Q."/>
            <person name="Saelim N."/>
            <person name="Wang L."/>
            <person name="Nong W."/>
            <person name="Wan A.T."/>
            <person name="Shi M."/>
            <person name="Liu X."/>
            <person name="Cao Q."/>
            <person name="Hui J.H.L."/>
            <person name="Sookrung N."/>
            <person name="Leung T.F."/>
            <person name="Tungtrongchitr A."/>
            <person name="Tsui S.K.W."/>
        </authorList>
    </citation>
    <scope>NUCLEOTIDE SEQUENCE [LARGE SCALE GENOMIC DNA]</scope>
    <source>
        <strain evidence="17">PWHHKU_190912</strain>
    </source>
</reference>
<comment type="cofactor">
    <cofactor evidence="2">
        <name>Mg(2+)</name>
        <dbReference type="ChEBI" id="CHEBI:18420"/>
    </cofactor>
</comment>
<comment type="caution">
    <text evidence="17">The sequence shown here is derived from an EMBL/GenBank/DDBJ whole genome shotgun (WGS) entry which is preliminary data.</text>
</comment>
<feature type="compositionally biased region" description="Acidic residues" evidence="13">
    <location>
        <begin position="2532"/>
        <end position="2541"/>
    </location>
</feature>
<evidence type="ECO:0000256" key="3">
    <source>
        <dbReference type="ARBA" id="ARBA00011080"/>
    </source>
</evidence>
<evidence type="ECO:0000256" key="7">
    <source>
        <dbReference type="ARBA" id="ARBA00022840"/>
    </source>
</evidence>
<accession>A0ABQ8S270</accession>
<comment type="similarity">
    <text evidence="3">Belongs to the type II topoisomerase family.</text>
</comment>
<keyword evidence="10 11" id="KW-0413">Isomerase</keyword>
<keyword evidence="5" id="KW-0479">Metal-binding</keyword>
<dbReference type="InterPro" id="IPR013506">
    <property type="entry name" value="Topo_IIA_bsu_dom2"/>
</dbReference>
<evidence type="ECO:0000256" key="1">
    <source>
        <dbReference type="ARBA" id="ARBA00000185"/>
    </source>
</evidence>
<feature type="region of interest" description="Disordered" evidence="13">
    <location>
        <begin position="2264"/>
        <end position="2287"/>
    </location>
</feature>
<evidence type="ECO:0000313" key="18">
    <source>
        <dbReference type="Proteomes" id="UP001148838"/>
    </source>
</evidence>
<evidence type="ECO:0000256" key="6">
    <source>
        <dbReference type="ARBA" id="ARBA00022741"/>
    </source>
</evidence>
<dbReference type="Gene3D" id="3.30.1490.30">
    <property type="match status" value="1"/>
</dbReference>
<dbReference type="Gene3D" id="3.40.50.670">
    <property type="match status" value="2"/>
</dbReference>
<dbReference type="InterPro" id="IPR036890">
    <property type="entry name" value="HATPase_C_sf"/>
</dbReference>
<dbReference type="EC" id="5.6.2.2" evidence="4"/>
<dbReference type="SMART" id="SM00433">
    <property type="entry name" value="TOP2c"/>
    <property type="match status" value="1"/>
</dbReference>
<dbReference type="SUPFAM" id="SSF55874">
    <property type="entry name" value="ATPase domain of HSP90 chaperone/DNA topoisomerase II/histidine kinase"/>
    <property type="match status" value="1"/>
</dbReference>
<dbReference type="CDD" id="cd03365">
    <property type="entry name" value="TOPRIM_TopoIIA"/>
    <property type="match status" value="1"/>
</dbReference>
<dbReference type="SMART" id="SM00434">
    <property type="entry name" value="TOP4c"/>
    <property type="match status" value="1"/>
</dbReference>
<dbReference type="Proteomes" id="UP001148838">
    <property type="component" value="Unassembled WGS sequence"/>
</dbReference>
<feature type="region of interest" description="Disordered" evidence="13">
    <location>
        <begin position="2357"/>
        <end position="2750"/>
    </location>
</feature>
<dbReference type="PROSITE" id="PS50878">
    <property type="entry name" value="RT_POL"/>
    <property type="match status" value="1"/>
</dbReference>
<evidence type="ECO:0000256" key="11">
    <source>
        <dbReference type="PROSITE-ProRule" id="PRU01384"/>
    </source>
</evidence>
<evidence type="ECO:0000256" key="4">
    <source>
        <dbReference type="ARBA" id="ARBA00012895"/>
    </source>
</evidence>
<feature type="region of interest" description="Disordered" evidence="13">
    <location>
        <begin position="1843"/>
        <end position="1916"/>
    </location>
</feature>
<dbReference type="InterPro" id="IPR000477">
    <property type="entry name" value="RT_dom"/>
</dbReference>
<feature type="coiled-coil region" evidence="12">
    <location>
        <begin position="2308"/>
        <end position="2355"/>
    </location>
</feature>
<dbReference type="Gene3D" id="3.30.565.10">
    <property type="entry name" value="Histidine kinase-like ATPase, C-terminal domain"/>
    <property type="match status" value="1"/>
</dbReference>
<feature type="compositionally biased region" description="Acidic residues" evidence="13">
    <location>
        <begin position="2494"/>
        <end position="2508"/>
    </location>
</feature>
<dbReference type="Pfam" id="PF02518">
    <property type="entry name" value="HATPase_c"/>
    <property type="match status" value="1"/>
</dbReference>